<reference evidence="7 8" key="1">
    <citation type="submission" date="2018-05" db="EMBL/GenBank/DDBJ databases">
        <authorList>
            <person name="Goeker M."/>
            <person name="Huntemann M."/>
            <person name="Clum A."/>
            <person name="Pillay M."/>
            <person name="Palaniappan K."/>
            <person name="Varghese N."/>
            <person name="Mikhailova N."/>
            <person name="Stamatis D."/>
            <person name="Reddy T."/>
            <person name="Daum C."/>
            <person name="Shapiro N."/>
            <person name="Ivanova N."/>
            <person name="Kyrpides N."/>
            <person name="Woyke T."/>
        </authorList>
    </citation>
    <scope>NUCLEOTIDE SEQUENCE [LARGE SCALE GENOMIC DNA]</scope>
    <source>
        <strain evidence="7 8">DSM 26524</strain>
    </source>
</reference>
<evidence type="ECO:0000256" key="4">
    <source>
        <dbReference type="ARBA" id="ARBA00023139"/>
    </source>
</evidence>
<keyword evidence="4" id="KW-0564">Palmitate</keyword>
<dbReference type="Proteomes" id="UP000245412">
    <property type="component" value="Unassembled WGS sequence"/>
</dbReference>
<evidence type="ECO:0000256" key="2">
    <source>
        <dbReference type="ARBA" id="ARBA00022729"/>
    </source>
</evidence>
<feature type="signal peptide" evidence="6">
    <location>
        <begin position="1"/>
        <end position="28"/>
    </location>
</feature>
<dbReference type="InterPro" id="IPR006059">
    <property type="entry name" value="SBP"/>
</dbReference>
<keyword evidence="8" id="KW-1185">Reference proteome</keyword>
<dbReference type="Gene3D" id="3.40.190.10">
    <property type="entry name" value="Periplasmic binding protein-like II"/>
    <property type="match status" value="2"/>
</dbReference>
<evidence type="ECO:0000256" key="6">
    <source>
        <dbReference type="SAM" id="SignalP"/>
    </source>
</evidence>
<protein>
    <submittedName>
        <fullName evidence="7">Raffinose/stachyose/melibiose transport system substrate-binding protein</fullName>
    </submittedName>
</protein>
<sequence>MKRKKMMGMLLTAAMVTGSMASAFTCMAADEKPYDGVNLSIMIENGTDESSYQPILDLIKEKMGITVEVEFKPAGSEGTNLIKTRLLSGNMTDLMIYNVGSLLSALNPQDYFIDMAGTDLAATFDDSFTQAASFEGGLYAVPAGSASGGGVMYNMDIYEKYGLEVPKTWDEFIANLDVIKEAGEVTPLIGTFADAWTAQVPFLADNYQVMHNDPAFAEGFTSGEKKFATSEAAFRSWEKLEATQPYYNEDYMATTYDMGCDMLANGEGAHYIMTCGILQNIYTLYGEDVVNRIGVFPVPGDTEEETGLTVWTSGGLYGNKNSENVDAVKAVMEFWTSDEALDVLVENSRPSGPFHNGYKLPDTVFKGVKDQMVYFEAGKTAPALEFLTPVKGANCDAICTELVTGQTTAEEAAKAYDEDCLKMAVQLGLDWK</sequence>
<keyword evidence="5" id="KW-0449">Lipoprotein</keyword>
<dbReference type="SUPFAM" id="SSF53850">
    <property type="entry name" value="Periplasmic binding protein-like II"/>
    <property type="match status" value="1"/>
</dbReference>
<proteinExistence type="predicted"/>
<dbReference type="PANTHER" id="PTHR43649:SF33">
    <property type="entry name" value="POLYGALACTURONAN_RHAMNOGALACTURONAN-BINDING PROTEIN YTCQ"/>
    <property type="match status" value="1"/>
</dbReference>
<comment type="caution">
    <text evidence="7">The sequence shown here is derived from an EMBL/GenBank/DDBJ whole genome shotgun (WGS) entry which is preliminary data.</text>
</comment>
<organism evidence="7 8">
    <name type="scientific">Murimonas intestini</name>
    <dbReference type="NCBI Taxonomy" id="1337051"/>
    <lineage>
        <taxon>Bacteria</taxon>
        <taxon>Bacillati</taxon>
        <taxon>Bacillota</taxon>
        <taxon>Clostridia</taxon>
        <taxon>Lachnospirales</taxon>
        <taxon>Lachnospiraceae</taxon>
        <taxon>Murimonas</taxon>
    </lineage>
</organism>
<evidence type="ECO:0000256" key="1">
    <source>
        <dbReference type="ARBA" id="ARBA00022475"/>
    </source>
</evidence>
<evidence type="ECO:0000313" key="8">
    <source>
        <dbReference type="Proteomes" id="UP000245412"/>
    </source>
</evidence>
<name>A0AB73T3H7_9FIRM</name>
<accession>A0AB73T3H7</accession>
<keyword evidence="3" id="KW-0472">Membrane</keyword>
<dbReference type="AlphaFoldDB" id="A0AB73T3H7"/>
<dbReference type="Pfam" id="PF01547">
    <property type="entry name" value="SBP_bac_1"/>
    <property type="match status" value="1"/>
</dbReference>
<keyword evidence="2 6" id="KW-0732">Signal</keyword>
<evidence type="ECO:0000256" key="5">
    <source>
        <dbReference type="ARBA" id="ARBA00023288"/>
    </source>
</evidence>
<dbReference type="RefSeq" id="WP_109626985.1">
    <property type="nucleotide sequence ID" value="NZ_JANKBI010000007.1"/>
</dbReference>
<feature type="chain" id="PRO_5044494163" evidence="6">
    <location>
        <begin position="29"/>
        <end position="432"/>
    </location>
</feature>
<evidence type="ECO:0000313" key="7">
    <source>
        <dbReference type="EMBL" id="PWJ75156.1"/>
    </source>
</evidence>
<gene>
    <name evidence="7" type="ORF">C7383_107163</name>
</gene>
<evidence type="ECO:0000256" key="3">
    <source>
        <dbReference type="ARBA" id="ARBA00023136"/>
    </source>
</evidence>
<keyword evidence="1" id="KW-1003">Cell membrane</keyword>
<dbReference type="InterPro" id="IPR050490">
    <property type="entry name" value="Bact_solute-bd_prot1"/>
</dbReference>
<dbReference type="EMBL" id="QGGY01000007">
    <property type="protein sequence ID" value="PWJ75156.1"/>
    <property type="molecule type" value="Genomic_DNA"/>
</dbReference>
<dbReference type="PANTHER" id="PTHR43649">
    <property type="entry name" value="ARABINOSE-BINDING PROTEIN-RELATED"/>
    <property type="match status" value="1"/>
</dbReference>